<dbReference type="Pfam" id="PF24986">
    <property type="entry name" value="PRC_RimM"/>
    <property type="match status" value="1"/>
</dbReference>
<dbReference type="Gene3D" id="2.30.30.240">
    <property type="entry name" value="PRC-barrel domain"/>
    <property type="match status" value="1"/>
</dbReference>
<name>Q7MA05_WOLSU</name>
<dbReference type="KEGG" id="wsu:WS0550"/>
<dbReference type="GO" id="GO:0006364">
    <property type="term" value="P:rRNA processing"/>
    <property type="evidence" value="ECO:0007669"/>
    <property type="project" value="InterPro"/>
</dbReference>
<organism evidence="3">
    <name type="scientific">Wolinella succinogenes (strain ATCC 29543 / DSM 1740 / CCUG 13145 / JCM 31913 / LMG 7466 / NCTC 11488 / FDC 602W)</name>
    <name type="common">Vibrio succinogenes</name>
    <dbReference type="NCBI Taxonomy" id="273121"/>
    <lineage>
        <taxon>Bacteria</taxon>
        <taxon>Pseudomonadati</taxon>
        <taxon>Campylobacterota</taxon>
        <taxon>Epsilonproteobacteria</taxon>
        <taxon>Campylobacterales</taxon>
        <taxon>Helicobacteraceae</taxon>
        <taxon>Wolinella</taxon>
    </lineage>
</organism>
<dbReference type="InterPro" id="IPR056792">
    <property type="entry name" value="PRC_RimM"/>
</dbReference>
<keyword evidence="3" id="KW-1185">Reference proteome</keyword>
<dbReference type="PANTHER" id="PTHR33692">
    <property type="entry name" value="RIBOSOME MATURATION FACTOR RIMM"/>
    <property type="match status" value="1"/>
</dbReference>
<gene>
    <name evidence="2" type="primary">rimM</name>
    <name evidence="2" type="ordered locus">WS0550</name>
</gene>
<protein>
    <submittedName>
        <fullName evidence="2">PUTATIVE 16S RRNA PROCESSING PROTEIN</fullName>
    </submittedName>
</protein>
<dbReference type="STRING" id="273121.WS0550"/>
<evidence type="ECO:0000259" key="1">
    <source>
        <dbReference type="Pfam" id="PF24986"/>
    </source>
</evidence>
<dbReference type="SUPFAM" id="SSF50346">
    <property type="entry name" value="PRC-barrel domain"/>
    <property type="match status" value="1"/>
</dbReference>
<dbReference type="eggNOG" id="COG0806">
    <property type="taxonomic scope" value="Bacteria"/>
</dbReference>
<dbReference type="HOGENOM" id="CLU_077636_2_0_7"/>
<dbReference type="GO" id="GO:0005840">
    <property type="term" value="C:ribosome"/>
    <property type="evidence" value="ECO:0007669"/>
    <property type="project" value="InterPro"/>
</dbReference>
<dbReference type="Proteomes" id="UP000000422">
    <property type="component" value="Chromosome"/>
</dbReference>
<dbReference type="GO" id="GO:0043022">
    <property type="term" value="F:ribosome binding"/>
    <property type="evidence" value="ECO:0007669"/>
    <property type="project" value="InterPro"/>
</dbReference>
<dbReference type="PANTHER" id="PTHR33692:SF1">
    <property type="entry name" value="RIBOSOME MATURATION FACTOR RIMM"/>
    <property type="match status" value="1"/>
</dbReference>
<proteinExistence type="predicted"/>
<dbReference type="EMBL" id="BX571658">
    <property type="protein sequence ID" value="CAE09684.1"/>
    <property type="molecule type" value="Genomic_DNA"/>
</dbReference>
<dbReference type="NCBIfam" id="TIGR02273">
    <property type="entry name" value="16S_RimM"/>
    <property type="match status" value="1"/>
</dbReference>
<feature type="domain" description="Ribosome maturation factor RimM PRC barrel" evidence="1">
    <location>
        <begin position="52"/>
        <end position="125"/>
    </location>
</feature>
<dbReference type="AlphaFoldDB" id="Q7MA05"/>
<dbReference type="InterPro" id="IPR011033">
    <property type="entry name" value="PRC_barrel-like_sf"/>
</dbReference>
<evidence type="ECO:0000313" key="2">
    <source>
        <dbReference type="EMBL" id="CAE09684.1"/>
    </source>
</evidence>
<accession>Q7MA05</accession>
<sequence length="130" mass="14815">MTLRSFNPHSNQARFDEINSREEAALLTNHLLYTTMEKTLQECTLEEGEHFWFEIVGCEVMEEGERLGKVEGIERLGAVDYLIIQTDPLLQKALGIKRFLVPYIDRFVLLADVKNRLVECSGAKGILEAS</sequence>
<dbReference type="InterPro" id="IPR011961">
    <property type="entry name" value="RimM"/>
</dbReference>
<evidence type="ECO:0000313" key="3">
    <source>
        <dbReference type="Proteomes" id="UP000000422"/>
    </source>
</evidence>
<reference evidence="2 3" key="1">
    <citation type="journal article" date="2003" name="Proc. Natl. Acad. Sci. U.S.A.">
        <title>Complete genome sequence and analysis of Wolinella succinogenes.</title>
        <authorList>
            <person name="Baar C."/>
            <person name="Eppinger M."/>
            <person name="Raddatz G."/>
            <person name="Simon JM."/>
            <person name="Lanz C."/>
            <person name="Klimmek O."/>
            <person name="Nandakumar R."/>
            <person name="Gross R."/>
            <person name="Rosinus A."/>
            <person name="Keller H."/>
            <person name="Jagtap P."/>
            <person name="Linke B."/>
            <person name="Meyer F."/>
            <person name="Lederer H."/>
            <person name="Schuster S.C."/>
        </authorList>
    </citation>
    <scope>NUCLEOTIDE SEQUENCE [LARGE SCALE GENOMIC DNA]</scope>
    <source>
        <strain evidence="3">ATCC 29543 / DSM 1740 / CCUG 13145 / JCM 31913 / LMG 7466 / NCTC 11488 / FDC 602W</strain>
    </source>
</reference>